<dbReference type="AlphaFoldDB" id="A0AAD5W3D0"/>
<evidence type="ECO:0008006" key="3">
    <source>
        <dbReference type="Google" id="ProtNLM"/>
    </source>
</evidence>
<dbReference type="Gene3D" id="1.20.1280.50">
    <property type="match status" value="1"/>
</dbReference>
<name>A0AAD5W3D0_9AGAR</name>
<comment type="caution">
    <text evidence="1">The sequence shown here is derived from an EMBL/GenBank/DDBJ whole genome shotgun (WGS) entry which is preliminary data.</text>
</comment>
<sequence>MEGDIRYFLKTAERLGDDILKIQHEQASLLQSFNNLHSATRSLPPFVLAEVFHYVCKDAPLYEDMLINYPAVQVISRVCSQWRQVAWTSPVLWTRVLLRFKAPGSWASNNSFAMLKLHSANSGELALDIVLDIPDKYSSFCRRDEGSGWERHYTTFTTIFYFIFIENPSRLGSLVLTRSGDMPKIWLELIQSYTTYPLAHNLSTNGYPNLTKLEFRPGNGMVASEWKEADAHHLFKDTPVPRLASVSIQNREWLIRFPYRDLTALHLKYFPVNQCIDFLINCPRLTSFYQSSCMKPVPSEVKPPRNILDSPLVLSNLEDLEWSLGFRDWDVYLMTQFRFPSLSTLQIGHFECPALWREPRSTEADVDIYWAPFLASLTKLKSISIDTELFTLASFELLWEPLSRLDQLGFLHITCEGNPAAAGQTKSIIGPLTLDTNPNPSQFTPLPHLTALQIDMGHIKCLEGNAEPFLLLLESRAQSSQVPSIKSVDFRDHPYPTFGEERPVWTTWSDEQRRRLVVLTEGGLKLILTQERMYWDND</sequence>
<protein>
    <recommendedName>
        <fullName evidence="3">F-box domain-containing protein</fullName>
    </recommendedName>
</protein>
<dbReference type="Proteomes" id="UP001213000">
    <property type="component" value="Unassembled WGS sequence"/>
</dbReference>
<gene>
    <name evidence="1" type="ORF">NP233_g3258</name>
</gene>
<keyword evidence="2" id="KW-1185">Reference proteome</keyword>
<proteinExistence type="predicted"/>
<evidence type="ECO:0000313" key="1">
    <source>
        <dbReference type="EMBL" id="KAJ3572168.1"/>
    </source>
</evidence>
<evidence type="ECO:0000313" key="2">
    <source>
        <dbReference type="Proteomes" id="UP001213000"/>
    </source>
</evidence>
<organism evidence="1 2">
    <name type="scientific">Leucocoprinus birnbaumii</name>
    <dbReference type="NCBI Taxonomy" id="56174"/>
    <lineage>
        <taxon>Eukaryota</taxon>
        <taxon>Fungi</taxon>
        <taxon>Dikarya</taxon>
        <taxon>Basidiomycota</taxon>
        <taxon>Agaricomycotina</taxon>
        <taxon>Agaricomycetes</taxon>
        <taxon>Agaricomycetidae</taxon>
        <taxon>Agaricales</taxon>
        <taxon>Agaricineae</taxon>
        <taxon>Agaricaceae</taxon>
        <taxon>Leucocoprinus</taxon>
    </lineage>
</organism>
<dbReference type="EMBL" id="JANIEX010000153">
    <property type="protein sequence ID" value="KAJ3572168.1"/>
    <property type="molecule type" value="Genomic_DNA"/>
</dbReference>
<reference evidence="1" key="1">
    <citation type="submission" date="2022-07" db="EMBL/GenBank/DDBJ databases">
        <title>Genome Sequence of Leucocoprinus birnbaumii.</title>
        <authorList>
            <person name="Buettner E."/>
        </authorList>
    </citation>
    <scope>NUCLEOTIDE SEQUENCE</scope>
    <source>
        <strain evidence="1">VT141</strain>
    </source>
</reference>
<accession>A0AAD5W3D0</accession>